<protein>
    <submittedName>
        <fullName evidence="3">Uncharacterized protein</fullName>
    </submittedName>
</protein>
<accession>A0A511T0A1</accession>
<evidence type="ECO:0000256" key="1">
    <source>
        <dbReference type="SAM" id="MobiDB-lite"/>
    </source>
</evidence>
<evidence type="ECO:0000313" key="4">
    <source>
        <dbReference type="Proteomes" id="UP000321514"/>
    </source>
</evidence>
<name>A0A511T0A1_MYXFU</name>
<dbReference type="Proteomes" id="UP000321514">
    <property type="component" value="Unassembled WGS sequence"/>
</dbReference>
<feature type="transmembrane region" description="Helical" evidence="2">
    <location>
        <begin position="35"/>
        <end position="59"/>
    </location>
</feature>
<sequence length="61" mass="6380">MAHALLMGPGATRWTRGATQGTQAMNTQTESLYDAVLFALGPVVLGYAVGMVALLVAYARP</sequence>
<reference evidence="3 4" key="1">
    <citation type="submission" date="2019-07" db="EMBL/GenBank/DDBJ databases">
        <title>Whole genome shotgun sequence of Myxococcus fulvus NBRC 100333.</title>
        <authorList>
            <person name="Hosoyama A."/>
            <person name="Uohara A."/>
            <person name="Ohji S."/>
            <person name="Ichikawa N."/>
        </authorList>
    </citation>
    <scope>NUCLEOTIDE SEQUENCE [LARGE SCALE GENOMIC DNA]</scope>
    <source>
        <strain evidence="3 4">NBRC 100333</strain>
    </source>
</reference>
<evidence type="ECO:0000256" key="2">
    <source>
        <dbReference type="SAM" id="Phobius"/>
    </source>
</evidence>
<dbReference type="AlphaFoldDB" id="A0A511T0A1"/>
<keyword evidence="2" id="KW-0472">Membrane</keyword>
<keyword evidence="2" id="KW-1133">Transmembrane helix</keyword>
<keyword evidence="2" id="KW-0812">Transmembrane</keyword>
<dbReference type="STRING" id="1334629.MFUL124B02_37850"/>
<proteinExistence type="predicted"/>
<dbReference type="EMBL" id="BJXR01000020">
    <property type="protein sequence ID" value="GEN07092.1"/>
    <property type="molecule type" value="Genomic_DNA"/>
</dbReference>
<feature type="region of interest" description="Disordered" evidence="1">
    <location>
        <begin position="1"/>
        <end position="21"/>
    </location>
</feature>
<comment type="caution">
    <text evidence="3">The sequence shown here is derived from an EMBL/GenBank/DDBJ whole genome shotgun (WGS) entry which is preliminary data.</text>
</comment>
<gene>
    <name evidence="3" type="ORF">MFU01_21290</name>
</gene>
<evidence type="ECO:0000313" key="3">
    <source>
        <dbReference type="EMBL" id="GEN07092.1"/>
    </source>
</evidence>
<organism evidence="3 4">
    <name type="scientific">Myxococcus fulvus</name>
    <dbReference type="NCBI Taxonomy" id="33"/>
    <lineage>
        <taxon>Bacteria</taxon>
        <taxon>Pseudomonadati</taxon>
        <taxon>Myxococcota</taxon>
        <taxon>Myxococcia</taxon>
        <taxon>Myxococcales</taxon>
        <taxon>Cystobacterineae</taxon>
        <taxon>Myxococcaceae</taxon>
        <taxon>Myxococcus</taxon>
    </lineage>
</organism>